<feature type="non-terminal residue" evidence="1">
    <location>
        <position position="1"/>
    </location>
</feature>
<comment type="caution">
    <text evidence="1">The sequence shown here is derived from an EMBL/GenBank/DDBJ whole genome shotgun (WGS) entry which is preliminary data.</text>
</comment>
<keyword evidence="2" id="KW-1185">Reference proteome</keyword>
<dbReference type="AlphaFoldDB" id="A0AAN6JGD4"/>
<name>A0AAN6JGD4_9BASI</name>
<dbReference type="Proteomes" id="UP001176521">
    <property type="component" value="Unassembled WGS sequence"/>
</dbReference>
<reference evidence="1" key="1">
    <citation type="journal article" date="2023" name="PhytoFront">
        <title>Draft Genome Resources of Seven Strains of Tilletia horrida, Causal Agent of Kernel Smut of Rice.</title>
        <authorList>
            <person name="Khanal S."/>
            <person name="Antony Babu S."/>
            <person name="Zhou X.G."/>
        </authorList>
    </citation>
    <scope>NUCLEOTIDE SEQUENCE</scope>
    <source>
        <strain evidence="1">TX3</strain>
    </source>
</reference>
<accession>A0AAN6JGD4</accession>
<dbReference type="EMBL" id="JAPDMQ010001321">
    <property type="protein sequence ID" value="KAK0518351.1"/>
    <property type="molecule type" value="Genomic_DNA"/>
</dbReference>
<sequence length="56" mass="6457">SLCSEPKKERTQAYLSPGGDTQCIKRQKIRAEIAHGPDLRVFTYNLVWKAALRRVR</sequence>
<evidence type="ECO:0000313" key="1">
    <source>
        <dbReference type="EMBL" id="KAK0518351.1"/>
    </source>
</evidence>
<evidence type="ECO:0000313" key="2">
    <source>
        <dbReference type="Proteomes" id="UP001176521"/>
    </source>
</evidence>
<protein>
    <submittedName>
        <fullName evidence="1">Uncharacterized protein</fullName>
    </submittedName>
</protein>
<gene>
    <name evidence="1" type="ORF">OC842_007818</name>
</gene>
<proteinExistence type="predicted"/>
<organism evidence="1 2">
    <name type="scientific">Tilletia horrida</name>
    <dbReference type="NCBI Taxonomy" id="155126"/>
    <lineage>
        <taxon>Eukaryota</taxon>
        <taxon>Fungi</taxon>
        <taxon>Dikarya</taxon>
        <taxon>Basidiomycota</taxon>
        <taxon>Ustilaginomycotina</taxon>
        <taxon>Exobasidiomycetes</taxon>
        <taxon>Tilletiales</taxon>
        <taxon>Tilletiaceae</taxon>
        <taxon>Tilletia</taxon>
    </lineage>
</organism>